<reference evidence="1" key="1">
    <citation type="submission" date="2022-08" db="UniProtKB">
        <authorList>
            <consortium name="EnsemblMetazoa"/>
        </authorList>
    </citation>
    <scope>IDENTIFICATION</scope>
    <source>
        <strain evidence="1">EBRO</strain>
    </source>
</reference>
<protein>
    <submittedName>
        <fullName evidence="1">Uncharacterized protein</fullName>
    </submittedName>
</protein>
<organism evidence="1">
    <name type="scientific">Anopheles atroparvus</name>
    <name type="common">European mosquito</name>
    <dbReference type="NCBI Taxonomy" id="41427"/>
    <lineage>
        <taxon>Eukaryota</taxon>
        <taxon>Metazoa</taxon>
        <taxon>Ecdysozoa</taxon>
        <taxon>Arthropoda</taxon>
        <taxon>Hexapoda</taxon>
        <taxon>Insecta</taxon>
        <taxon>Pterygota</taxon>
        <taxon>Neoptera</taxon>
        <taxon>Endopterygota</taxon>
        <taxon>Diptera</taxon>
        <taxon>Nematocera</taxon>
        <taxon>Culicoidea</taxon>
        <taxon>Culicidae</taxon>
        <taxon>Anophelinae</taxon>
        <taxon>Anopheles</taxon>
    </lineage>
</organism>
<proteinExistence type="predicted"/>
<name>A0A182J503_ANOAO</name>
<sequence length="215" mass="22395">MTTVSGTLRRAGVAAVLLSVRLLRLSVVVRGRRTLIDGHRISARSGYGLPGSRTSTTTTTTGRFVLGEEPAQLLVVDEVACVEQSAEASGSTRRSSRRRTDAEPLVDVRADLLLDRVRDGVLHPAQDTAEEATARGGRGRFPGRQDDASTGAIELSTSTTTTTVSSIRGATSVASSRCTTSTTTTASVVTVAASVSSVAIAGIVIGRKRRIETAG</sequence>
<dbReference type="AlphaFoldDB" id="A0A182J503"/>
<dbReference type="EnsemblMetazoa" id="AATE011474-RA">
    <property type="protein sequence ID" value="AATE011474-PA.1"/>
    <property type="gene ID" value="AATE011474"/>
</dbReference>
<accession>A0A182J503</accession>
<evidence type="ECO:0000313" key="1">
    <source>
        <dbReference type="EnsemblMetazoa" id="AATE011474-PA.1"/>
    </source>
</evidence>
<dbReference type="VEuPathDB" id="VectorBase:AATE011474"/>